<accession>A0A3M9MKP6</accession>
<dbReference type="InterPro" id="IPR050564">
    <property type="entry name" value="F420-G6PD/mer"/>
</dbReference>
<evidence type="ECO:0000313" key="3">
    <source>
        <dbReference type="EMBL" id="RNI25248.1"/>
    </source>
</evidence>
<keyword evidence="4" id="KW-1185">Reference proteome</keyword>
<evidence type="ECO:0000313" key="4">
    <source>
        <dbReference type="Proteomes" id="UP000271678"/>
    </source>
</evidence>
<dbReference type="Proteomes" id="UP000271678">
    <property type="component" value="Unassembled WGS sequence"/>
</dbReference>
<organism evidence="3 4">
    <name type="scientific">Flexivirga caeni</name>
    <dbReference type="NCBI Taxonomy" id="2294115"/>
    <lineage>
        <taxon>Bacteria</taxon>
        <taxon>Bacillati</taxon>
        <taxon>Actinomycetota</taxon>
        <taxon>Actinomycetes</taxon>
        <taxon>Micrococcales</taxon>
        <taxon>Dermacoccaceae</taxon>
        <taxon>Flexivirga</taxon>
    </lineage>
</organism>
<dbReference type="CDD" id="cd01097">
    <property type="entry name" value="Tetrahydromethanopterin_reductase"/>
    <property type="match status" value="1"/>
</dbReference>
<reference evidence="3 4" key="1">
    <citation type="submission" date="2018-11" db="EMBL/GenBank/DDBJ databases">
        <title>Draft genome of Simplicispira Flexivirga sp. BO-16.</title>
        <authorList>
            <person name="Im W.T."/>
        </authorList>
    </citation>
    <scope>NUCLEOTIDE SEQUENCE [LARGE SCALE GENOMIC DNA]</scope>
    <source>
        <strain evidence="3 4">BO-16</strain>
    </source>
</reference>
<gene>
    <name evidence="3" type="ORF">EFY87_01010</name>
</gene>
<evidence type="ECO:0000259" key="2">
    <source>
        <dbReference type="Pfam" id="PF00296"/>
    </source>
</evidence>
<dbReference type="InterPro" id="IPR011251">
    <property type="entry name" value="Luciferase-like_dom"/>
</dbReference>
<evidence type="ECO:0000256" key="1">
    <source>
        <dbReference type="ARBA" id="ARBA00023002"/>
    </source>
</evidence>
<dbReference type="SUPFAM" id="SSF51679">
    <property type="entry name" value="Bacterial luciferase-like"/>
    <property type="match status" value="1"/>
</dbReference>
<dbReference type="PANTHER" id="PTHR43244:SF1">
    <property type="entry name" value="5,10-METHYLENETETRAHYDROMETHANOPTERIN REDUCTASE"/>
    <property type="match status" value="1"/>
</dbReference>
<dbReference type="EMBL" id="RJJQ01000001">
    <property type="protein sequence ID" value="RNI25248.1"/>
    <property type="molecule type" value="Genomic_DNA"/>
</dbReference>
<keyword evidence="1" id="KW-0560">Oxidoreductase</keyword>
<comment type="caution">
    <text evidence="3">The sequence shown here is derived from an EMBL/GenBank/DDBJ whole genome shotgun (WGS) entry which is preliminary data.</text>
</comment>
<sequence>MSVLARNLARMNDTPAIGICFDRTFPASEVSDYAQRAEAAGLQELWLIEDCFFTTAPPLAAAALASTRSLRVGLGIVPAVVRTAALTAMEIATLASMAPGRVIGGIGHGVQPWMAQMGVRPASPVTALDEVLTAVRRLLAGETLDLTGEYVTARSVRLEHRPDIVPPVVAGVRGPKSLAVAGRSADGVLLDSPCPIDYLLQATSICGRAGDGFDYRCFAMLCVLPDRQQARRAVAPVLAEMVRHGHAGLVALPFHDDLKELTGRYGADWADQAPNDWWTRIGAIGNLEDAFEYVGAMTDAGASGISFFPADDLEIAYAQLETAGSIARALPR</sequence>
<dbReference type="RefSeq" id="WP_123269439.1">
    <property type="nucleotide sequence ID" value="NZ_RJJQ01000001.1"/>
</dbReference>
<dbReference type="Gene3D" id="3.20.20.30">
    <property type="entry name" value="Luciferase-like domain"/>
    <property type="match status" value="1"/>
</dbReference>
<dbReference type="Pfam" id="PF00296">
    <property type="entry name" value="Bac_luciferase"/>
    <property type="match status" value="1"/>
</dbReference>
<name>A0A3M9MKP6_9MICO</name>
<proteinExistence type="predicted"/>
<feature type="domain" description="Luciferase-like" evidence="2">
    <location>
        <begin position="16"/>
        <end position="303"/>
    </location>
</feature>
<dbReference type="InterPro" id="IPR036661">
    <property type="entry name" value="Luciferase-like_sf"/>
</dbReference>
<dbReference type="AlphaFoldDB" id="A0A3M9MKP6"/>
<dbReference type="PANTHER" id="PTHR43244">
    <property type="match status" value="1"/>
</dbReference>
<dbReference type="GO" id="GO:0016705">
    <property type="term" value="F:oxidoreductase activity, acting on paired donors, with incorporation or reduction of molecular oxygen"/>
    <property type="evidence" value="ECO:0007669"/>
    <property type="project" value="InterPro"/>
</dbReference>
<protein>
    <submittedName>
        <fullName evidence="3">LLM class flavin-dependent oxidoreductase</fullName>
    </submittedName>
</protein>